<evidence type="ECO:0000313" key="2">
    <source>
        <dbReference type="Proteomes" id="UP000251993"/>
    </source>
</evidence>
<organism evidence="1 2">
    <name type="scientific">Runella rosea</name>
    <dbReference type="NCBI Taxonomy" id="2259595"/>
    <lineage>
        <taxon>Bacteria</taxon>
        <taxon>Pseudomonadati</taxon>
        <taxon>Bacteroidota</taxon>
        <taxon>Cytophagia</taxon>
        <taxon>Cytophagales</taxon>
        <taxon>Spirosomataceae</taxon>
        <taxon>Runella</taxon>
    </lineage>
</organism>
<protein>
    <submittedName>
        <fullName evidence="1">Uncharacterized protein</fullName>
    </submittedName>
</protein>
<name>A0A344TRC7_9BACT</name>
<sequence length="86" mass="10170">MAQMPEWIVSQAKFKTWILGKQGETTVKYSLPYRSEITALNKLKGMLLEWRSFQVHLAIFYDRDRRDDEGGFLEIGRYENGRFHGL</sequence>
<accession>A0A344TRC7</accession>
<reference evidence="1 2" key="1">
    <citation type="submission" date="2018-07" db="EMBL/GenBank/DDBJ databases">
        <title>Genome sequencing of Runella.</title>
        <authorList>
            <person name="Baek M.-G."/>
            <person name="Yi H."/>
        </authorList>
    </citation>
    <scope>NUCLEOTIDE SEQUENCE [LARGE SCALE GENOMIC DNA]</scope>
    <source>
        <strain evidence="1 2">HYN0085</strain>
    </source>
</reference>
<keyword evidence="2" id="KW-1185">Reference proteome</keyword>
<dbReference type="Proteomes" id="UP000251993">
    <property type="component" value="Chromosome"/>
</dbReference>
<dbReference type="KEGG" id="run:DR864_27390"/>
<dbReference type="AlphaFoldDB" id="A0A344TRC7"/>
<dbReference type="RefSeq" id="WP_114069959.1">
    <property type="nucleotide sequence ID" value="NZ_CP030850.1"/>
</dbReference>
<evidence type="ECO:0000313" key="1">
    <source>
        <dbReference type="EMBL" id="AXE21198.1"/>
    </source>
</evidence>
<dbReference type="EMBL" id="CP030850">
    <property type="protein sequence ID" value="AXE21198.1"/>
    <property type="molecule type" value="Genomic_DNA"/>
</dbReference>
<proteinExistence type="predicted"/>
<gene>
    <name evidence="1" type="ORF">DR864_27390</name>
</gene>